<organism evidence="1 2">
    <name type="scientific">Anopheles culicifacies</name>
    <dbReference type="NCBI Taxonomy" id="139723"/>
    <lineage>
        <taxon>Eukaryota</taxon>
        <taxon>Metazoa</taxon>
        <taxon>Ecdysozoa</taxon>
        <taxon>Arthropoda</taxon>
        <taxon>Hexapoda</taxon>
        <taxon>Insecta</taxon>
        <taxon>Pterygota</taxon>
        <taxon>Neoptera</taxon>
        <taxon>Endopterygota</taxon>
        <taxon>Diptera</taxon>
        <taxon>Nematocera</taxon>
        <taxon>Culicoidea</taxon>
        <taxon>Culicidae</taxon>
        <taxon>Anophelinae</taxon>
        <taxon>Anopheles</taxon>
        <taxon>culicifacies species complex</taxon>
    </lineage>
</organism>
<dbReference type="EMBL" id="AXCM01001295">
    <property type="status" value="NOT_ANNOTATED_CDS"/>
    <property type="molecule type" value="Genomic_DNA"/>
</dbReference>
<proteinExistence type="predicted"/>
<accession>A0A182MH06</accession>
<dbReference type="EnsemblMetazoa" id="ACUA018080-RA">
    <property type="protein sequence ID" value="ACUA018080-PA"/>
    <property type="gene ID" value="ACUA018080"/>
</dbReference>
<dbReference type="AlphaFoldDB" id="A0A182MH06"/>
<protein>
    <submittedName>
        <fullName evidence="1">Uncharacterized protein</fullName>
    </submittedName>
</protein>
<reference evidence="1" key="2">
    <citation type="submission" date="2020-05" db="UniProtKB">
        <authorList>
            <consortium name="EnsemblMetazoa"/>
        </authorList>
    </citation>
    <scope>IDENTIFICATION</scope>
    <source>
        <strain evidence="1">A-37</strain>
    </source>
</reference>
<evidence type="ECO:0000313" key="1">
    <source>
        <dbReference type="EnsemblMetazoa" id="ACUA018080-PA"/>
    </source>
</evidence>
<evidence type="ECO:0000313" key="2">
    <source>
        <dbReference type="Proteomes" id="UP000075883"/>
    </source>
</evidence>
<reference evidence="2" key="1">
    <citation type="submission" date="2013-09" db="EMBL/GenBank/DDBJ databases">
        <title>The Genome Sequence of Anopheles culicifacies species A.</title>
        <authorList>
            <consortium name="The Broad Institute Genomics Platform"/>
            <person name="Neafsey D.E."/>
            <person name="Besansky N."/>
            <person name="Howell P."/>
            <person name="Walton C."/>
            <person name="Young S.K."/>
            <person name="Zeng Q."/>
            <person name="Gargeya S."/>
            <person name="Fitzgerald M."/>
            <person name="Haas B."/>
            <person name="Abouelleil A."/>
            <person name="Allen A.W."/>
            <person name="Alvarado L."/>
            <person name="Arachchi H.M."/>
            <person name="Berlin A.M."/>
            <person name="Chapman S.B."/>
            <person name="Gainer-Dewar J."/>
            <person name="Goldberg J."/>
            <person name="Griggs A."/>
            <person name="Gujja S."/>
            <person name="Hansen M."/>
            <person name="Howarth C."/>
            <person name="Imamovic A."/>
            <person name="Ireland A."/>
            <person name="Larimer J."/>
            <person name="McCowan C."/>
            <person name="Murphy C."/>
            <person name="Pearson M."/>
            <person name="Poon T.W."/>
            <person name="Priest M."/>
            <person name="Roberts A."/>
            <person name="Saif S."/>
            <person name="Shea T."/>
            <person name="Sisk P."/>
            <person name="Sykes S."/>
            <person name="Wortman J."/>
            <person name="Nusbaum C."/>
            <person name="Birren B."/>
        </authorList>
    </citation>
    <scope>NUCLEOTIDE SEQUENCE [LARGE SCALE GENOMIC DNA]</scope>
    <source>
        <strain evidence="2">A-37</strain>
    </source>
</reference>
<keyword evidence="2" id="KW-1185">Reference proteome</keyword>
<dbReference type="VEuPathDB" id="VectorBase:ACUA018080"/>
<name>A0A182MH06_9DIPT</name>
<sequence>MLTAIGRQWTTEELLSAIVNQLTDFVFLCGLASRKIDSAHSSPALGQSCNARAISVLAISFIPARISMRIAANHRSAFFGFFSRPRSSTERAFVSRFRFSSSAANNSHSGMELGHRLNPALYDSAARSSISFCSSICPFIIHSLANSGKTLTASSSKLSASSRLLRAHSSLADFIITRGVGAEARAFASNRRARSYSAFSDSSFTAANQMSSEFGLAWKASERIPRAAGTSPANHFDFAPINHNTSDCGQWATAFCSSASRLSRVP</sequence>
<dbReference type="EMBL" id="AXCM01001296">
    <property type="status" value="NOT_ANNOTATED_CDS"/>
    <property type="molecule type" value="Genomic_DNA"/>
</dbReference>
<dbReference type="Proteomes" id="UP000075883">
    <property type="component" value="Unassembled WGS sequence"/>
</dbReference>